<dbReference type="Proteomes" id="UP000800094">
    <property type="component" value="Unassembled WGS sequence"/>
</dbReference>
<reference evidence="2" key="1">
    <citation type="journal article" date="2020" name="Stud. Mycol.">
        <title>101 Dothideomycetes genomes: a test case for predicting lifestyles and emergence of pathogens.</title>
        <authorList>
            <person name="Haridas S."/>
            <person name="Albert R."/>
            <person name="Binder M."/>
            <person name="Bloem J."/>
            <person name="Labutti K."/>
            <person name="Salamov A."/>
            <person name="Andreopoulos B."/>
            <person name="Baker S."/>
            <person name="Barry K."/>
            <person name="Bills G."/>
            <person name="Bluhm B."/>
            <person name="Cannon C."/>
            <person name="Castanera R."/>
            <person name="Culley D."/>
            <person name="Daum C."/>
            <person name="Ezra D."/>
            <person name="Gonzalez J."/>
            <person name="Henrissat B."/>
            <person name="Kuo A."/>
            <person name="Liang C."/>
            <person name="Lipzen A."/>
            <person name="Lutzoni F."/>
            <person name="Magnuson J."/>
            <person name="Mondo S."/>
            <person name="Nolan M."/>
            <person name="Ohm R."/>
            <person name="Pangilinan J."/>
            <person name="Park H.-J."/>
            <person name="Ramirez L."/>
            <person name="Alfaro M."/>
            <person name="Sun H."/>
            <person name="Tritt A."/>
            <person name="Yoshinaga Y."/>
            <person name="Zwiers L.-H."/>
            <person name="Turgeon B."/>
            <person name="Goodwin S."/>
            <person name="Spatafora J."/>
            <person name="Crous P."/>
            <person name="Grigoriev I."/>
        </authorList>
    </citation>
    <scope>NUCLEOTIDE SEQUENCE</scope>
    <source>
        <strain evidence="2">CBS 122368</strain>
    </source>
</reference>
<gene>
    <name evidence="2" type="ORF">BU26DRAFT_524976</name>
</gene>
<keyword evidence="2" id="KW-0418">Kinase</keyword>
<dbReference type="Pfam" id="PF00069">
    <property type="entry name" value="Pkinase"/>
    <property type="match status" value="1"/>
</dbReference>
<sequence length="187" mass="20940">MDNLGKLDTIGITERSRWPNDATSAVDYIHSLHVIHGDIGAHNFLIHNDGRLVLCDFAGSGMEGLKNTVTAGSRYSHPDSYGIDHETGPEDDVFALGTVLYEVYFDKRLFNDQTSGEIRRKLRDRQYPDLSAVPRPLRNVIEKCWFHHGYKANEALTDLALIESGENGDTLDLPENLGWISVNGTRD</sequence>
<organism evidence="2 3">
    <name type="scientific">Trematosphaeria pertusa</name>
    <dbReference type="NCBI Taxonomy" id="390896"/>
    <lineage>
        <taxon>Eukaryota</taxon>
        <taxon>Fungi</taxon>
        <taxon>Dikarya</taxon>
        <taxon>Ascomycota</taxon>
        <taxon>Pezizomycotina</taxon>
        <taxon>Dothideomycetes</taxon>
        <taxon>Pleosporomycetidae</taxon>
        <taxon>Pleosporales</taxon>
        <taxon>Massarineae</taxon>
        <taxon>Trematosphaeriaceae</taxon>
        <taxon>Trematosphaeria</taxon>
    </lineage>
</organism>
<dbReference type="InterPro" id="IPR011009">
    <property type="entry name" value="Kinase-like_dom_sf"/>
</dbReference>
<dbReference type="GO" id="GO:0005524">
    <property type="term" value="F:ATP binding"/>
    <property type="evidence" value="ECO:0007669"/>
    <property type="project" value="InterPro"/>
</dbReference>
<dbReference type="Gene3D" id="1.10.510.10">
    <property type="entry name" value="Transferase(Phosphotransferase) domain 1"/>
    <property type="match status" value="1"/>
</dbReference>
<keyword evidence="3" id="KW-1185">Reference proteome</keyword>
<dbReference type="GO" id="GO:0004672">
    <property type="term" value="F:protein kinase activity"/>
    <property type="evidence" value="ECO:0007669"/>
    <property type="project" value="InterPro"/>
</dbReference>
<feature type="domain" description="Protein kinase" evidence="1">
    <location>
        <begin position="1"/>
        <end position="171"/>
    </location>
</feature>
<dbReference type="EMBL" id="ML987210">
    <property type="protein sequence ID" value="KAF2241850.1"/>
    <property type="molecule type" value="Genomic_DNA"/>
</dbReference>
<dbReference type="PROSITE" id="PS50011">
    <property type="entry name" value="PROTEIN_KINASE_DOM"/>
    <property type="match status" value="1"/>
</dbReference>
<dbReference type="GeneID" id="54583725"/>
<dbReference type="AlphaFoldDB" id="A0A6A6HWU8"/>
<dbReference type="PANTHER" id="PTHR24362:SF309">
    <property type="entry name" value="PROTEIN KINASE DOMAIN-CONTAINING PROTEIN"/>
    <property type="match status" value="1"/>
</dbReference>
<dbReference type="InterPro" id="IPR000719">
    <property type="entry name" value="Prot_kinase_dom"/>
</dbReference>
<keyword evidence="2" id="KW-0808">Transferase</keyword>
<dbReference type="OrthoDB" id="1668230at2759"/>
<evidence type="ECO:0000259" key="1">
    <source>
        <dbReference type="PROSITE" id="PS50011"/>
    </source>
</evidence>
<protein>
    <submittedName>
        <fullName evidence="2">Kinase-like protein</fullName>
    </submittedName>
</protein>
<name>A0A6A6HWU8_9PLEO</name>
<dbReference type="RefSeq" id="XP_033676854.1">
    <property type="nucleotide sequence ID" value="XM_033830395.1"/>
</dbReference>
<evidence type="ECO:0000313" key="2">
    <source>
        <dbReference type="EMBL" id="KAF2241850.1"/>
    </source>
</evidence>
<evidence type="ECO:0000313" key="3">
    <source>
        <dbReference type="Proteomes" id="UP000800094"/>
    </source>
</evidence>
<proteinExistence type="predicted"/>
<dbReference type="PANTHER" id="PTHR24362">
    <property type="entry name" value="SERINE/THREONINE-PROTEIN KINASE NEK"/>
    <property type="match status" value="1"/>
</dbReference>
<accession>A0A6A6HWU8</accession>
<dbReference type="SUPFAM" id="SSF56112">
    <property type="entry name" value="Protein kinase-like (PK-like)"/>
    <property type="match status" value="1"/>
</dbReference>